<dbReference type="InterPro" id="IPR000719">
    <property type="entry name" value="Prot_kinase_dom"/>
</dbReference>
<reference evidence="2 3" key="1">
    <citation type="submission" date="2019-01" db="EMBL/GenBank/DDBJ databases">
        <title>Draft genome sequence of Psathyrella aberdarensis IHI B618.</title>
        <authorList>
            <person name="Buettner E."/>
            <person name="Kellner H."/>
        </authorList>
    </citation>
    <scope>NUCLEOTIDE SEQUENCE [LARGE SCALE GENOMIC DNA]</scope>
    <source>
        <strain evidence="2 3">IHI B618</strain>
    </source>
</reference>
<dbReference type="PANTHER" id="PTHR44167:SF24">
    <property type="entry name" value="SERINE_THREONINE-PROTEIN KINASE CHK2"/>
    <property type="match status" value="1"/>
</dbReference>
<dbReference type="STRING" id="2316362.A0A4Q2DLR0"/>
<dbReference type="EMBL" id="SDEE01000128">
    <property type="protein sequence ID" value="RXW20907.1"/>
    <property type="molecule type" value="Genomic_DNA"/>
</dbReference>
<accession>A0A4Q2DLR0</accession>
<dbReference type="GO" id="GO:0005524">
    <property type="term" value="F:ATP binding"/>
    <property type="evidence" value="ECO:0007669"/>
    <property type="project" value="InterPro"/>
</dbReference>
<dbReference type="InterPro" id="IPR011009">
    <property type="entry name" value="Kinase-like_dom_sf"/>
</dbReference>
<feature type="domain" description="Protein kinase" evidence="1">
    <location>
        <begin position="1"/>
        <end position="284"/>
    </location>
</feature>
<evidence type="ECO:0000313" key="3">
    <source>
        <dbReference type="Proteomes" id="UP000290288"/>
    </source>
</evidence>
<dbReference type="PROSITE" id="PS50011">
    <property type="entry name" value="PROTEIN_KINASE_DOM"/>
    <property type="match status" value="1"/>
</dbReference>
<protein>
    <recommendedName>
        <fullName evidence="1">Protein kinase domain-containing protein</fullName>
    </recommendedName>
</protein>
<name>A0A4Q2DLR0_9AGAR</name>
<proteinExistence type="predicted"/>
<dbReference type="AlphaFoldDB" id="A0A4Q2DLR0"/>
<dbReference type="SUPFAM" id="SSF56112">
    <property type="entry name" value="Protein kinase-like (PK-like)"/>
    <property type="match status" value="1"/>
</dbReference>
<dbReference type="PANTHER" id="PTHR44167">
    <property type="entry name" value="OVARIAN-SPECIFIC SERINE/THREONINE-PROTEIN KINASE LOK-RELATED"/>
    <property type="match status" value="1"/>
</dbReference>
<dbReference type="InterPro" id="IPR008266">
    <property type="entry name" value="Tyr_kinase_AS"/>
</dbReference>
<dbReference type="Proteomes" id="UP000290288">
    <property type="component" value="Unassembled WGS sequence"/>
</dbReference>
<keyword evidence="3" id="KW-1185">Reference proteome</keyword>
<dbReference type="Gene3D" id="1.10.510.10">
    <property type="entry name" value="Transferase(Phosphotransferase) domain 1"/>
    <property type="match status" value="1"/>
</dbReference>
<dbReference type="Pfam" id="PF00069">
    <property type="entry name" value="Pkinase"/>
    <property type="match status" value="1"/>
</dbReference>
<comment type="caution">
    <text evidence="2">The sequence shown here is derived from an EMBL/GenBank/DDBJ whole genome shotgun (WGS) entry which is preliminary data.</text>
</comment>
<dbReference type="OrthoDB" id="5987198at2759"/>
<organism evidence="2 3">
    <name type="scientific">Candolleomyces aberdarensis</name>
    <dbReference type="NCBI Taxonomy" id="2316362"/>
    <lineage>
        <taxon>Eukaryota</taxon>
        <taxon>Fungi</taxon>
        <taxon>Dikarya</taxon>
        <taxon>Basidiomycota</taxon>
        <taxon>Agaricomycotina</taxon>
        <taxon>Agaricomycetes</taxon>
        <taxon>Agaricomycetidae</taxon>
        <taxon>Agaricales</taxon>
        <taxon>Agaricineae</taxon>
        <taxon>Psathyrellaceae</taxon>
        <taxon>Candolleomyces</taxon>
    </lineage>
</organism>
<gene>
    <name evidence="2" type="ORF">EST38_g4933</name>
</gene>
<evidence type="ECO:0000313" key="2">
    <source>
        <dbReference type="EMBL" id="RXW20907.1"/>
    </source>
</evidence>
<dbReference type="SMART" id="SM00220">
    <property type="entry name" value="S_TKc"/>
    <property type="match status" value="1"/>
</dbReference>
<dbReference type="PROSITE" id="PS00109">
    <property type="entry name" value="PROTEIN_KINASE_TYR"/>
    <property type="match status" value="1"/>
</dbReference>
<dbReference type="GO" id="GO:0004672">
    <property type="term" value="F:protein kinase activity"/>
    <property type="evidence" value="ECO:0007669"/>
    <property type="project" value="InterPro"/>
</dbReference>
<sequence length="320" mass="36701">MDATRIEDSSQVVLKLVQKAESEPEEVKILKFFSEEPMASDPRNHCIQLIAVLEPPGDEDHVIVVMPALRPYDDPEFDTVGEGLDFIRQLLEGFAFLHTHRVVHRDVRSENVLLDGAKIYSEKWFPWEPDRKSDYTGRIRPRHSRTESPPRYFIIDFGFSMHYAPEHMPPAEIPLQTTDPSVPEFKNPTTPCDPFPIDVYTVGNLIRMDFIDGNPENDAYNGRQGFEFLRPLTSAMTEEDPAKRITMEEAVLRFNEVVKGLSSWKLRSRAIRITGGRVEEDDTLTKLYLFGSHWTRRIGYMARRVPAIPTAAEAVGQKQE</sequence>
<evidence type="ECO:0000259" key="1">
    <source>
        <dbReference type="PROSITE" id="PS50011"/>
    </source>
</evidence>